<name>A0ABT3TIY5_9GAMM</name>
<dbReference type="EMBL" id="SHNN01000003">
    <property type="protein sequence ID" value="MCX2982283.1"/>
    <property type="molecule type" value="Genomic_DNA"/>
</dbReference>
<reference evidence="2" key="1">
    <citation type="submission" date="2019-02" db="EMBL/GenBank/DDBJ databases">
        <authorList>
            <person name="Li S.-H."/>
        </authorList>
    </citation>
    <scope>NUCLEOTIDE SEQUENCE</scope>
    <source>
        <strain evidence="2">IMCC14734</strain>
    </source>
</reference>
<gene>
    <name evidence="2" type="ORF">EYC98_15580</name>
</gene>
<sequence>MRILLIIVLIANALFEGLVGLLLVISPESAITDGSVAGITFATNYGFAALTVASVIAWCWKDKDNLRTMGVVLGILSTFHSALTVATAINMSTTGEPLPTIVHGIMALMCWVLFFNRKKWCSS</sequence>
<proteinExistence type="predicted"/>
<evidence type="ECO:0000256" key="1">
    <source>
        <dbReference type="SAM" id="Phobius"/>
    </source>
</evidence>
<evidence type="ECO:0000313" key="3">
    <source>
        <dbReference type="Proteomes" id="UP001143362"/>
    </source>
</evidence>
<organism evidence="2 3">
    <name type="scientific">Candidatus Litorirhabdus singularis</name>
    <dbReference type="NCBI Taxonomy" id="2518993"/>
    <lineage>
        <taxon>Bacteria</taxon>
        <taxon>Pseudomonadati</taxon>
        <taxon>Pseudomonadota</taxon>
        <taxon>Gammaproteobacteria</taxon>
        <taxon>Cellvibrionales</taxon>
        <taxon>Halieaceae</taxon>
        <taxon>Candidatus Litorirhabdus</taxon>
    </lineage>
</organism>
<feature type="transmembrane region" description="Helical" evidence="1">
    <location>
        <begin position="97"/>
        <end position="115"/>
    </location>
</feature>
<keyword evidence="1" id="KW-0472">Membrane</keyword>
<keyword evidence="1" id="KW-0812">Transmembrane</keyword>
<comment type="caution">
    <text evidence="2">The sequence shown here is derived from an EMBL/GenBank/DDBJ whole genome shotgun (WGS) entry which is preliminary data.</text>
</comment>
<feature type="transmembrane region" description="Helical" evidence="1">
    <location>
        <begin position="39"/>
        <end position="59"/>
    </location>
</feature>
<dbReference type="Proteomes" id="UP001143362">
    <property type="component" value="Unassembled WGS sequence"/>
</dbReference>
<keyword evidence="1" id="KW-1133">Transmembrane helix</keyword>
<dbReference type="RefSeq" id="WP_279246306.1">
    <property type="nucleotide sequence ID" value="NZ_SHNN01000003.1"/>
</dbReference>
<feature type="transmembrane region" description="Helical" evidence="1">
    <location>
        <begin position="71"/>
        <end position="91"/>
    </location>
</feature>
<evidence type="ECO:0000313" key="2">
    <source>
        <dbReference type="EMBL" id="MCX2982283.1"/>
    </source>
</evidence>
<keyword evidence="3" id="KW-1185">Reference proteome</keyword>
<protein>
    <submittedName>
        <fullName evidence="2">Uncharacterized protein</fullName>
    </submittedName>
</protein>
<accession>A0ABT3TIY5</accession>